<dbReference type="Pfam" id="PF24839">
    <property type="entry name" value="DUF7718"/>
    <property type="match status" value="1"/>
</dbReference>
<gene>
    <name evidence="2" type="ORF">HGMM_OP4C405</name>
</gene>
<dbReference type="InterPro" id="IPR056135">
    <property type="entry name" value="DUF7718"/>
</dbReference>
<feature type="domain" description="DUF7718" evidence="1">
    <location>
        <begin position="2"/>
        <end position="104"/>
    </location>
</feature>
<organism evidence="2">
    <name type="scientific">Acetithermum autotrophicum</name>
    <dbReference type="NCBI Taxonomy" id="1446466"/>
    <lineage>
        <taxon>Bacteria</taxon>
        <taxon>Candidatus Bipolaricaulota</taxon>
        <taxon>Candidatus Acetithermum</taxon>
    </lineage>
</organism>
<protein>
    <recommendedName>
        <fullName evidence="1">DUF7718 domain-containing protein</fullName>
    </recommendedName>
</protein>
<proteinExistence type="predicted"/>
<accession>H5STB9</accession>
<reference evidence="2" key="1">
    <citation type="journal article" date="2005" name="Environ. Microbiol.">
        <title>Genetic and functional properties of uncultivated thermophilic crenarchaeotes from a subsurface gold mine as revealed by analysis of genome fragments.</title>
        <authorList>
            <person name="Nunoura T."/>
            <person name="Hirayama H."/>
            <person name="Takami H."/>
            <person name="Oida H."/>
            <person name="Nishi S."/>
            <person name="Shimamura S."/>
            <person name="Suzuki Y."/>
            <person name="Inagaki F."/>
            <person name="Takai K."/>
            <person name="Nealson K.H."/>
            <person name="Horikoshi K."/>
        </authorList>
    </citation>
    <scope>NUCLEOTIDE SEQUENCE</scope>
</reference>
<evidence type="ECO:0000313" key="2">
    <source>
        <dbReference type="EMBL" id="BAL59769.1"/>
    </source>
</evidence>
<sequence>MKLKQWTVFLEEAGVRIDVWFRVSKGKVTQFSVNLAYETEETSWDVYRCDSAHGYIHCHKFWISGEHRERRPFAGKSHAEALTEAYEDLKANWREYLERFKKAKKFK</sequence>
<name>H5STB9_ACEAU</name>
<dbReference type="EMBL" id="AP011803">
    <property type="protein sequence ID" value="BAL59769.1"/>
    <property type="molecule type" value="Genomic_DNA"/>
</dbReference>
<dbReference type="AlphaFoldDB" id="H5STB9"/>
<reference evidence="2" key="2">
    <citation type="journal article" date="2012" name="PLoS ONE">
        <title>A Deeply Branching Thermophilic Bacterium with an Ancient Acetyl-CoA Pathway Dominates a Subsurface Ecosystem.</title>
        <authorList>
            <person name="Takami H."/>
            <person name="Noguchi H."/>
            <person name="Takaki Y."/>
            <person name="Uchiyama I."/>
            <person name="Toyoda A."/>
            <person name="Nishi S."/>
            <person name="Chee G.-J."/>
            <person name="Arai W."/>
            <person name="Nunoura T."/>
            <person name="Itoh T."/>
            <person name="Hattori M."/>
            <person name="Takai K."/>
        </authorList>
    </citation>
    <scope>NUCLEOTIDE SEQUENCE</scope>
</reference>
<evidence type="ECO:0000259" key="1">
    <source>
        <dbReference type="Pfam" id="PF24839"/>
    </source>
</evidence>